<dbReference type="InParanoid" id="A0A0C2RWN2"/>
<evidence type="ECO:0000313" key="1">
    <source>
        <dbReference type="EMBL" id="KIL54705.1"/>
    </source>
</evidence>
<reference evidence="1 2" key="1">
    <citation type="submission" date="2014-04" db="EMBL/GenBank/DDBJ databases">
        <title>Evolutionary Origins and Diversification of the Mycorrhizal Mutualists.</title>
        <authorList>
            <consortium name="DOE Joint Genome Institute"/>
            <consortium name="Mycorrhizal Genomics Consortium"/>
            <person name="Kohler A."/>
            <person name="Kuo A."/>
            <person name="Nagy L.G."/>
            <person name="Floudas D."/>
            <person name="Copeland A."/>
            <person name="Barry K.W."/>
            <person name="Cichocki N."/>
            <person name="Veneault-Fourrey C."/>
            <person name="LaButti K."/>
            <person name="Lindquist E.A."/>
            <person name="Lipzen A."/>
            <person name="Lundell T."/>
            <person name="Morin E."/>
            <person name="Murat C."/>
            <person name="Riley R."/>
            <person name="Ohm R."/>
            <person name="Sun H."/>
            <person name="Tunlid A."/>
            <person name="Henrissat B."/>
            <person name="Grigoriev I.V."/>
            <person name="Hibbett D.S."/>
            <person name="Martin F."/>
        </authorList>
    </citation>
    <scope>NUCLEOTIDE SEQUENCE [LARGE SCALE GENOMIC DNA]</scope>
    <source>
        <strain evidence="1 2">Koide BX008</strain>
    </source>
</reference>
<protein>
    <submittedName>
        <fullName evidence="1">Uncharacterized protein</fullName>
    </submittedName>
</protein>
<sequence length="84" mass="10047">MCNAAVCKSSRMSMIYHSTRLKLQRWVTLRDFFFFFCFLLFFVFEIIESKLYCPPKDRCKCSPRQGKHFWKAICTLTLTSRSSL</sequence>
<accession>A0A0C2RWN2</accession>
<gene>
    <name evidence="1" type="ORF">M378DRAFT_737418</name>
</gene>
<dbReference type="Proteomes" id="UP000054549">
    <property type="component" value="Unassembled WGS sequence"/>
</dbReference>
<proteinExistence type="predicted"/>
<name>A0A0C2RWN2_AMAMK</name>
<evidence type="ECO:0000313" key="2">
    <source>
        <dbReference type="Proteomes" id="UP000054549"/>
    </source>
</evidence>
<organism evidence="1 2">
    <name type="scientific">Amanita muscaria (strain Koide BX008)</name>
    <dbReference type="NCBI Taxonomy" id="946122"/>
    <lineage>
        <taxon>Eukaryota</taxon>
        <taxon>Fungi</taxon>
        <taxon>Dikarya</taxon>
        <taxon>Basidiomycota</taxon>
        <taxon>Agaricomycotina</taxon>
        <taxon>Agaricomycetes</taxon>
        <taxon>Agaricomycetidae</taxon>
        <taxon>Agaricales</taxon>
        <taxon>Pluteineae</taxon>
        <taxon>Amanitaceae</taxon>
        <taxon>Amanita</taxon>
    </lineage>
</organism>
<dbReference type="AlphaFoldDB" id="A0A0C2RWN2"/>
<dbReference type="EMBL" id="KN818654">
    <property type="protein sequence ID" value="KIL54705.1"/>
    <property type="molecule type" value="Genomic_DNA"/>
</dbReference>
<dbReference type="HOGENOM" id="CLU_2526976_0_0_1"/>
<keyword evidence="2" id="KW-1185">Reference proteome</keyword>